<protein>
    <submittedName>
        <fullName evidence="2">Protease PrsW</fullName>
    </submittedName>
</protein>
<evidence type="ECO:0000256" key="1">
    <source>
        <dbReference type="SAM" id="Phobius"/>
    </source>
</evidence>
<dbReference type="GO" id="GO:0008233">
    <property type="term" value="F:peptidase activity"/>
    <property type="evidence" value="ECO:0007669"/>
    <property type="project" value="UniProtKB-KW"/>
</dbReference>
<dbReference type="PANTHER" id="PTHR36844">
    <property type="entry name" value="PROTEASE PRSW"/>
    <property type="match status" value="1"/>
</dbReference>
<feature type="transmembrane region" description="Helical" evidence="1">
    <location>
        <begin position="31"/>
        <end position="53"/>
    </location>
</feature>
<dbReference type="PANTHER" id="PTHR36844:SF1">
    <property type="entry name" value="PROTEASE PRSW"/>
    <property type="match status" value="1"/>
</dbReference>
<keyword evidence="1" id="KW-0812">Transmembrane</keyword>
<dbReference type="InterPro" id="IPR026898">
    <property type="entry name" value="PrsW"/>
</dbReference>
<dbReference type="GO" id="GO:0006508">
    <property type="term" value="P:proteolysis"/>
    <property type="evidence" value="ECO:0007669"/>
    <property type="project" value="UniProtKB-KW"/>
</dbReference>
<proteinExistence type="predicted"/>
<evidence type="ECO:0000313" key="2">
    <source>
        <dbReference type="EMBL" id="RMB63733.1"/>
    </source>
</evidence>
<evidence type="ECO:0000313" key="3">
    <source>
        <dbReference type="Proteomes" id="UP000270649"/>
    </source>
</evidence>
<dbReference type="RefSeq" id="WP_121911161.1">
    <property type="nucleotide sequence ID" value="NZ_CP068292.1"/>
</dbReference>
<dbReference type="AlphaFoldDB" id="A0A3M0GRL1"/>
<feature type="transmembrane region" description="Helical" evidence="1">
    <location>
        <begin position="207"/>
        <end position="228"/>
    </location>
</feature>
<organism evidence="2 3">
    <name type="scientific">Corynebacterium macginleyi</name>
    <dbReference type="NCBI Taxonomy" id="38290"/>
    <lineage>
        <taxon>Bacteria</taxon>
        <taxon>Bacillati</taxon>
        <taxon>Actinomycetota</taxon>
        <taxon>Actinomycetes</taxon>
        <taxon>Mycobacteriales</taxon>
        <taxon>Corynebacteriaceae</taxon>
        <taxon>Corynebacterium</taxon>
    </lineage>
</organism>
<dbReference type="Proteomes" id="UP000270649">
    <property type="component" value="Unassembled WGS sequence"/>
</dbReference>
<dbReference type="Pfam" id="PF13367">
    <property type="entry name" value="PrsW-protease"/>
    <property type="match status" value="1"/>
</dbReference>
<reference evidence="2 3" key="1">
    <citation type="submission" date="2018-10" db="EMBL/GenBank/DDBJ databases">
        <title>Corynebacterium macginleyi genome sequencing and assembly of the type strain and two clinical samples.</title>
        <authorList>
            <person name="Bernier A.-M."/>
            <person name="Bernard K."/>
        </authorList>
    </citation>
    <scope>NUCLEOTIDE SEQUENCE [LARGE SCALE GENOMIC DNA]</scope>
    <source>
        <strain evidence="2 3">NML 120205</strain>
    </source>
</reference>
<dbReference type="GeneID" id="92745093"/>
<dbReference type="EMBL" id="REGC01000002">
    <property type="protein sequence ID" value="RMB63733.1"/>
    <property type="molecule type" value="Genomic_DNA"/>
</dbReference>
<keyword evidence="1" id="KW-1133">Transmembrane helix</keyword>
<feature type="transmembrane region" description="Helical" evidence="1">
    <location>
        <begin position="65"/>
        <end position="84"/>
    </location>
</feature>
<accession>A0A3M0GRL1</accession>
<comment type="caution">
    <text evidence="2">The sequence shown here is derived from an EMBL/GenBank/DDBJ whole genome shotgun (WGS) entry which is preliminary data.</text>
</comment>
<keyword evidence="1" id="KW-0472">Membrane</keyword>
<sequence length="292" mass="32055">MSKLFHTALWIFSGLGLIGFLYQTFMTLLISPLIGLISFLIAAIIVAIVIALMRRSPMWARPARVWVPLALLWGSGVAMSLSSISAPPVMELAINSGWVNSFMAWAGAYPEEISKAIGVLFILLSFRQLNRPWHGWMVGAVIGLGFEANENILYGSMGATTHPESDFTGLVQMWGIRLIGGPGLHILLTALAGWGIGWALYAAAKPLWWRISVALGCLAASFLLHFGWNYLYDSAIIGVIQSLVVALILYPLSIWLIRRCNKYARSDESYSHSTAADALVFTRQHPACVFSL</sequence>
<keyword evidence="2" id="KW-0378">Hydrolase</keyword>
<feature type="transmembrane region" description="Helical" evidence="1">
    <location>
        <begin position="174"/>
        <end position="200"/>
    </location>
</feature>
<name>A0A3M0GRL1_9CORY</name>
<keyword evidence="2" id="KW-0645">Protease</keyword>
<feature type="transmembrane region" description="Helical" evidence="1">
    <location>
        <begin position="234"/>
        <end position="257"/>
    </location>
</feature>
<feature type="transmembrane region" description="Helical" evidence="1">
    <location>
        <begin position="7"/>
        <end position="25"/>
    </location>
</feature>
<feature type="transmembrane region" description="Helical" evidence="1">
    <location>
        <begin position="136"/>
        <end position="154"/>
    </location>
</feature>
<feature type="transmembrane region" description="Helical" evidence="1">
    <location>
        <begin position="104"/>
        <end position="124"/>
    </location>
</feature>
<gene>
    <name evidence="2" type="ORF">D9543_02735</name>
</gene>